<dbReference type="PANTHER" id="PTHR43798">
    <property type="entry name" value="MONOACYLGLYCEROL LIPASE"/>
    <property type="match status" value="1"/>
</dbReference>
<dbReference type="Proteomes" id="UP000617531">
    <property type="component" value="Unassembled WGS sequence"/>
</dbReference>
<dbReference type="InterPro" id="IPR000073">
    <property type="entry name" value="AB_hydrolase_1"/>
</dbReference>
<comment type="caution">
    <text evidence="2">The sequence shown here is derived from an EMBL/GenBank/DDBJ whole genome shotgun (WGS) entry which is preliminary data.</text>
</comment>
<evidence type="ECO:0000313" key="3">
    <source>
        <dbReference type="Proteomes" id="UP000617531"/>
    </source>
</evidence>
<dbReference type="Pfam" id="PF00561">
    <property type="entry name" value="Abhydrolase_1"/>
    <property type="match status" value="1"/>
</dbReference>
<accession>A0A8J3GNK4</accession>
<dbReference type="GO" id="GO:0016020">
    <property type="term" value="C:membrane"/>
    <property type="evidence" value="ECO:0007669"/>
    <property type="project" value="TreeGrafter"/>
</dbReference>
<dbReference type="PANTHER" id="PTHR43798:SF33">
    <property type="entry name" value="HYDROLASE, PUTATIVE (AFU_ORTHOLOGUE AFUA_2G14860)-RELATED"/>
    <property type="match status" value="1"/>
</dbReference>
<dbReference type="InterPro" id="IPR050266">
    <property type="entry name" value="AB_hydrolase_sf"/>
</dbReference>
<reference evidence="2" key="2">
    <citation type="submission" date="2020-09" db="EMBL/GenBank/DDBJ databases">
        <authorList>
            <person name="Sun Q."/>
            <person name="Zhou Y."/>
        </authorList>
    </citation>
    <scope>NUCLEOTIDE SEQUENCE</scope>
    <source>
        <strain evidence="2">CGMCC 1.16548</strain>
    </source>
</reference>
<proteinExistence type="predicted"/>
<dbReference type="EMBL" id="BNAI01000001">
    <property type="protein sequence ID" value="GHF07562.1"/>
    <property type="molecule type" value="Genomic_DNA"/>
</dbReference>
<dbReference type="Gene3D" id="3.40.50.1820">
    <property type="entry name" value="alpha/beta hydrolase"/>
    <property type="match status" value="1"/>
</dbReference>
<sequence length="281" mass="29742">MDVGDGELAVTEFGPAAAPAVLAIHGITSSSRAWLALARHLPAVRLIAPDLRGRGRSRALPPSTGLRHHARDLGRLIDALELGSVPVVAHSMGAFVAVALAAERPETIASLLLVDGGYPLQRPPGVADDDLSATVLGPIAARLSREFPTREAYLDFWREHPAFRGAFTPDIAEYADYDLVGDPPRLRTASTIDAIAADSLDLYGPEWYLDALAGLRIPAPLLRAPRGLLDEPGGLYPGLPASPPLAPTMRVIDVDDVNHYTILMTDPGAGVVADALRATLT</sequence>
<dbReference type="PRINTS" id="PR00111">
    <property type="entry name" value="ABHYDROLASE"/>
</dbReference>
<gene>
    <name evidence="2" type="ORF">GCM10011600_05290</name>
</gene>
<evidence type="ECO:0000259" key="1">
    <source>
        <dbReference type="Pfam" id="PF00561"/>
    </source>
</evidence>
<protein>
    <recommendedName>
        <fullName evidence="1">AB hydrolase-1 domain-containing protein</fullName>
    </recommendedName>
</protein>
<evidence type="ECO:0000313" key="2">
    <source>
        <dbReference type="EMBL" id="GHF07562.1"/>
    </source>
</evidence>
<organism evidence="2 3">
    <name type="scientific">Pseudolysinimonas yzui</name>
    <dbReference type="NCBI Taxonomy" id="2708254"/>
    <lineage>
        <taxon>Bacteria</taxon>
        <taxon>Bacillati</taxon>
        <taxon>Actinomycetota</taxon>
        <taxon>Actinomycetes</taxon>
        <taxon>Micrococcales</taxon>
        <taxon>Microbacteriaceae</taxon>
        <taxon>Pseudolysinimonas</taxon>
    </lineage>
</organism>
<reference evidence="2" key="1">
    <citation type="journal article" date="2014" name="Int. J. Syst. Evol. Microbiol.">
        <title>Complete genome sequence of Corynebacterium casei LMG S-19264T (=DSM 44701T), isolated from a smear-ripened cheese.</title>
        <authorList>
            <consortium name="US DOE Joint Genome Institute (JGI-PGF)"/>
            <person name="Walter F."/>
            <person name="Albersmeier A."/>
            <person name="Kalinowski J."/>
            <person name="Ruckert C."/>
        </authorList>
    </citation>
    <scope>NUCLEOTIDE SEQUENCE</scope>
    <source>
        <strain evidence="2">CGMCC 1.16548</strain>
    </source>
</reference>
<name>A0A8J3GNK4_9MICO</name>
<dbReference type="AlphaFoldDB" id="A0A8J3GNK4"/>
<keyword evidence="3" id="KW-1185">Reference proteome</keyword>
<dbReference type="GO" id="GO:0003824">
    <property type="term" value="F:catalytic activity"/>
    <property type="evidence" value="ECO:0007669"/>
    <property type="project" value="UniProtKB-ARBA"/>
</dbReference>
<feature type="domain" description="AB hydrolase-1" evidence="1">
    <location>
        <begin position="19"/>
        <end position="123"/>
    </location>
</feature>
<dbReference type="InterPro" id="IPR029058">
    <property type="entry name" value="AB_hydrolase_fold"/>
</dbReference>
<dbReference type="SUPFAM" id="SSF53474">
    <property type="entry name" value="alpha/beta-Hydrolases"/>
    <property type="match status" value="1"/>
</dbReference>